<evidence type="ECO:0000313" key="2">
    <source>
        <dbReference type="Proteomes" id="UP000707451"/>
    </source>
</evidence>
<evidence type="ECO:0000313" key="1">
    <source>
        <dbReference type="EMBL" id="KAG9065498.1"/>
    </source>
</evidence>
<name>A0A9P8BRR0_9FUNG</name>
<comment type="caution">
    <text evidence="1">The sequence shown here is derived from an EMBL/GenBank/DDBJ whole genome shotgun (WGS) entry which is preliminary data.</text>
</comment>
<protein>
    <recommendedName>
        <fullName evidence="3">F-box domain-containing protein</fullName>
    </recommendedName>
</protein>
<proteinExistence type="predicted"/>
<dbReference type="OrthoDB" id="2354556at2759"/>
<dbReference type="AlphaFoldDB" id="A0A9P8BRR0"/>
<organism evidence="1 2">
    <name type="scientific">Linnemannia hyalina</name>
    <dbReference type="NCBI Taxonomy" id="64524"/>
    <lineage>
        <taxon>Eukaryota</taxon>
        <taxon>Fungi</taxon>
        <taxon>Fungi incertae sedis</taxon>
        <taxon>Mucoromycota</taxon>
        <taxon>Mortierellomycotina</taxon>
        <taxon>Mortierellomycetes</taxon>
        <taxon>Mortierellales</taxon>
        <taxon>Mortierellaceae</taxon>
        <taxon>Linnemannia</taxon>
    </lineage>
</organism>
<gene>
    <name evidence="1" type="ORF">KI688_001786</name>
</gene>
<keyword evidence="2" id="KW-1185">Reference proteome</keyword>
<dbReference type="InterPro" id="IPR032675">
    <property type="entry name" value="LRR_dom_sf"/>
</dbReference>
<dbReference type="EMBL" id="JAHRHY010000011">
    <property type="protein sequence ID" value="KAG9065498.1"/>
    <property type="molecule type" value="Genomic_DNA"/>
</dbReference>
<reference evidence="1" key="1">
    <citation type="submission" date="2021-06" db="EMBL/GenBank/DDBJ databases">
        <title>Genome Sequence of Mortierella hyaline Strain SCG-10, a Cold-Adapted, Nitrate-Reducing Fungus Isolated from Soil in Minnesota, USA.</title>
        <authorList>
            <person name="Aldossari N."/>
        </authorList>
    </citation>
    <scope>NUCLEOTIDE SEQUENCE</scope>
    <source>
        <strain evidence="1">SCG-10</strain>
    </source>
</reference>
<evidence type="ECO:0008006" key="3">
    <source>
        <dbReference type="Google" id="ProtNLM"/>
    </source>
</evidence>
<sequence length="506" mass="58779">MAEHLNARSIYACIRTCRSFYRSFVPRLWSDLSVKQYKREPINADLVRANTHLVEAISYSSTLTDDYYTIVYPRLHTLRFDTVYAEGNVPTNLQVTPLQKVEFARHHPSIRKLIYHHKDTLPREFWEVVETEWTELESLEMSGNVEADAVDPFWRACDRAKTLYFSHLYLPESVPILSTLSFQRLQDLRIKKYPWQKWTPHRMWPMQLLEQVRSSERLQRLAWDVNDVAFPARMIMDAFAEDCWPDLQQLIIGDTTCSDQDLAGVLGAVTSRRLTVFEYANGKLGPLTYKCLQERYFRHLKDLNLGKCTGVTSAMAQEILMECTQLVDFDAPHIFVRDIVKASKPWGCSKIQTLVIYIAKQPDDEAGWDGLVFEQISKLRWLQSLDLQRDPHCSYFEEESRPEEITDLATLDFRLDARSKTVADDHSGGNERGGVADIRCWSSLVQLKELSFDGDRQALGMDELVWMTEHWRDLWCICGGFKGIVSPEDCIRRDHLCLQSGLWIFD</sequence>
<dbReference type="Gene3D" id="3.80.10.10">
    <property type="entry name" value="Ribonuclease Inhibitor"/>
    <property type="match status" value="1"/>
</dbReference>
<dbReference type="Proteomes" id="UP000707451">
    <property type="component" value="Unassembled WGS sequence"/>
</dbReference>
<accession>A0A9P8BRR0</accession>
<dbReference type="SUPFAM" id="SSF52047">
    <property type="entry name" value="RNI-like"/>
    <property type="match status" value="1"/>
</dbReference>